<keyword evidence="2" id="KW-1185">Reference proteome</keyword>
<dbReference type="Proteomes" id="UP001595978">
    <property type="component" value="Unassembled WGS sequence"/>
</dbReference>
<dbReference type="InterPro" id="IPR009229">
    <property type="entry name" value="AgrD"/>
</dbReference>
<accession>A0ABW0RIV0</accession>
<dbReference type="NCBIfam" id="TIGR04223">
    <property type="entry name" value="quorum_AgrD"/>
    <property type="match status" value="1"/>
</dbReference>
<name>A0ABW0RIV0_9BACL</name>
<reference evidence="2" key="1">
    <citation type="journal article" date="2019" name="Int. J. Syst. Evol. Microbiol.">
        <title>The Global Catalogue of Microorganisms (GCM) 10K type strain sequencing project: providing services to taxonomists for standard genome sequencing and annotation.</title>
        <authorList>
            <consortium name="The Broad Institute Genomics Platform"/>
            <consortium name="The Broad Institute Genome Sequencing Center for Infectious Disease"/>
            <person name="Wu L."/>
            <person name="Ma J."/>
        </authorList>
    </citation>
    <scope>NUCLEOTIDE SEQUENCE [LARGE SCALE GENOMIC DNA]</scope>
    <source>
        <strain evidence="2">CCUG 56331</strain>
    </source>
</reference>
<gene>
    <name evidence="1" type="ORF">ACFPOH_14045</name>
</gene>
<evidence type="ECO:0000313" key="2">
    <source>
        <dbReference type="Proteomes" id="UP001595978"/>
    </source>
</evidence>
<proteinExistence type="predicted"/>
<evidence type="ECO:0000313" key="1">
    <source>
        <dbReference type="EMBL" id="MFC5542827.1"/>
    </source>
</evidence>
<comment type="caution">
    <text evidence="1">The sequence shown here is derived from an EMBL/GenBank/DDBJ whole genome shotgun (WGS) entry which is preliminary data.</text>
</comment>
<dbReference type="RefSeq" id="WP_342468747.1">
    <property type="nucleotide sequence ID" value="NZ_JBHSNQ010000182.1"/>
</dbReference>
<protein>
    <submittedName>
        <fullName evidence="1">AgrD family cyclic lactone autoinducer peptide</fullName>
    </submittedName>
</protein>
<organism evidence="1 2">
    <name type="scientific">Ureibacillus suwonensis</name>
    <dbReference type="NCBI Taxonomy" id="313007"/>
    <lineage>
        <taxon>Bacteria</taxon>
        <taxon>Bacillati</taxon>
        <taxon>Bacillota</taxon>
        <taxon>Bacilli</taxon>
        <taxon>Bacillales</taxon>
        <taxon>Caryophanaceae</taxon>
        <taxon>Ureibacillus</taxon>
    </lineage>
</organism>
<dbReference type="EMBL" id="JBHSNQ010000182">
    <property type="protein sequence ID" value="MFC5542827.1"/>
    <property type="molecule type" value="Genomic_DNA"/>
</dbReference>
<sequence>MKWMSVKNVLAKIAAFVVVFGGIATTNGCTTLFHEKKVPNELLQNNLFASKK</sequence>